<accession>A0A8J3SR38</accession>
<name>A0A8J3SR38_9ACTN</name>
<organism evidence="2 3">
    <name type="scientific">Planobispora takensis</name>
    <dbReference type="NCBI Taxonomy" id="1367882"/>
    <lineage>
        <taxon>Bacteria</taxon>
        <taxon>Bacillati</taxon>
        <taxon>Actinomycetota</taxon>
        <taxon>Actinomycetes</taxon>
        <taxon>Streptosporangiales</taxon>
        <taxon>Streptosporangiaceae</taxon>
        <taxon>Planobispora</taxon>
    </lineage>
</organism>
<evidence type="ECO:0000313" key="3">
    <source>
        <dbReference type="Proteomes" id="UP000634476"/>
    </source>
</evidence>
<protein>
    <submittedName>
        <fullName evidence="2">Uncharacterized protein</fullName>
    </submittedName>
</protein>
<sequence>MGERHGGREARRTFRMRAGAGCGNAPWRAWGTRQDAFRPRAADEDPGEGWGPRTGYSRRESVGMKAVVSGSSSGAGRR</sequence>
<evidence type="ECO:0000256" key="1">
    <source>
        <dbReference type="SAM" id="MobiDB-lite"/>
    </source>
</evidence>
<dbReference type="EMBL" id="BOOK01000004">
    <property type="protein sequence ID" value="GIH98737.1"/>
    <property type="molecule type" value="Genomic_DNA"/>
</dbReference>
<comment type="caution">
    <text evidence="2">The sequence shown here is derived from an EMBL/GenBank/DDBJ whole genome shotgun (WGS) entry which is preliminary data.</text>
</comment>
<evidence type="ECO:0000313" key="2">
    <source>
        <dbReference type="EMBL" id="GIH98737.1"/>
    </source>
</evidence>
<proteinExistence type="predicted"/>
<feature type="compositionally biased region" description="Low complexity" evidence="1">
    <location>
        <begin position="63"/>
        <end position="78"/>
    </location>
</feature>
<reference evidence="2" key="1">
    <citation type="submission" date="2021-01" db="EMBL/GenBank/DDBJ databases">
        <title>Whole genome shotgun sequence of Planobispora takensis NBRC 109077.</title>
        <authorList>
            <person name="Komaki H."/>
            <person name="Tamura T."/>
        </authorList>
    </citation>
    <scope>NUCLEOTIDE SEQUENCE</scope>
    <source>
        <strain evidence="2">NBRC 109077</strain>
    </source>
</reference>
<dbReference type="Proteomes" id="UP000634476">
    <property type="component" value="Unassembled WGS sequence"/>
</dbReference>
<feature type="region of interest" description="Disordered" evidence="1">
    <location>
        <begin position="1"/>
        <end position="78"/>
    </location>
</feature>
<dbReference type="AlphaFoldDB" id="A0A8J3SR38"/>
<gene>
    <name evidence="2" type="ORF">Pta02_07460</name>
</gene>
<keyword evidence="3" id="KW-1185">Reference proteome</keyword>
<feature type="compositionally biased region" description="Basic and acidic residues" evidence="1">
    <location>
        <begin position="1"/>
        <end position="12"/>
    </location>
</feature>